<protein>
    <submittedName>
        <fullName evidence="2">HVO_2523 family zinc finger protein</fullName>
    </submittedName>
</protein>
<dbReference type="NCBIfam" id="NF041914">
    <property type="entry name" value="HVO_2523"/>
    <property type="match status" value="1"/>
</dbReference>
<dbReference type="EMBL" id="JBHSZZ010000001">
    <property type="protein sequence ID" value="MFC7185431.1"/>
    <property type="molecule type" value="Genomic_DNA"/>
</dbReference>
<proteinExistence type="predicted"/>
<accession>A0ABD5YDQ2</accession>
<evidence type="ECO:0000256" key="1">
    <source>
        <dbReference type="SAM" id="MobiDB-lite"/>
    </source>
</evidence>
<keyword evidence="3" id="KW-1185">Reference proteome</keyword>
<evidence type="ECO:0000313" key="2">
    <source>
        <dbReference type="EMBL" id="MFC7185431.1"/>
    </source>
</evidence>
<gene>
    <name evidence="2" type="ORF">ACFQMK_00635</name>
</gene>
<reference evidence="2 3" key="1">
    <citation type="journal article" date="2019" name="Int. J. Syst. Evol. Microbiol.">
        <title>The Global Catalogue of Microorganisms (GCM) 10K type strain sequencing project: providing services to taxonomists for standard genome sequencing and annotation.</title>
        <authorList>
            <consortium name="The Broad Institute Genomics Platform"/>
            <consortium name="The Broad Institute Genome Sequencing Center for Infectious Disease"/>
            <person name="Wu L."/>
            <person name="Ma J."/>
        </authorList>
    </citation>
    <scope>NUCLEOTIDE SEQUENCE [LARGE SCALE GENOMIC DNA]</scope>
    <source>
        <strain evidence="2 3">Q85</strain>
    </source>
</reference>
<sequence>MNEGDDDRGTARETPDETGGRPCPRCETPMYHRHCKYVCPAHGVVYDCSDTFY</sequence>
<feature type="region of interest" description="Disordered" evidence="1">
    <location>
        <begin position="1"/>
        <end position="24"/>
    </location>
</feature>
<comment type="caution">
    <text evidence="2">The sequence shown here is derived from an EMBL/GenBank/DDBJ whole genome shotgun (WGS) entry which is preliminary data.</text>
</comment>
<name>A0ABD5YDQ2_9EURY</name>
<evidence type="ECO:0000313" key="3">
    <source>
        <dbReference type="Proteomes" id="UP001596390"/>
    </source>
</evidence>
<dbReference type="InterPro" id="IPR049701">
    <property type="entry name" value="HVO_2523-like"/>
</dbReference>
<dbReference type="Proteomes" id="UP001596390">
    <property type="component" value="Unassembled WGS sequence"/>
</dbReference>
<organism evidence="2 3">
    <name type="scientific">Halorubrum yunnanense</name>
    <dbReference type="NCBI Taxonomy" id="1526162"/>
    <lineage>
        <taxon>Archaea</taxon>
        <taxon>Methanobacteriati</taxon>
        <taxon>Methanobacteriota</taxon>
        <taxon>Stenosarchaea group</taxon>
        <taxon>Halobacteria</taxon>
        <taxon>Halobacteriales</taxon>
        <taxon>Haloferacaceae</taxon>
        <taxon>Halorubrum</taxon>
    </lineage>
</organism>
<feature type="compositionally biased region" description="Basic and acidic residues" evidence="1">
    <location>
        <begin position="7"/>
        <end position="19"/>
    </location>
</feature>
<dbReference type="RefSeq" id="WP_267662413.1">
    <property type="nucleotide sequence ID" value="NZ_JAODIX010000001.1"/>
</dbReference>
<dbReference type="AlphaFoldDB" id="A0ABD5YDQ2"/>